<evidence type="ECO:0000256" key="2">
    <source>
        <dbReference type="ARBA" id="ARBA00010671"/>
    </source>
</evidence>
<dbReference type="SUPFAM" id="SSF55904">
    <property type="entry name" value="Ornithine decarboxylase C-terminal domain"/>
    <property type="match status" value="1"/>
</dbReference>
<dbReference type="Pfam" id="PF01276">
    <property type="entry name" value="OKR_DC_1"/>
    <property type="match status" value="1"/>
</dbReference>
<dbReference type="CDD" id="cd00615">
    <property type="entry name" value="Orn_deC_like"/>
    <property type="match status" value="1"/>
</dbReference>
<dbReference type="InterPro" id="IPR052357">
    <property type="entry name" value="Orn_Lys_Arg_decarboxylase-I"/>
</dbReference>
<feature type="domain" description="Orn/Lys/Arg decarboxylases family 1 pyridoxal-P attachment site" evidence="6">
    <location>
        <begin position="222"/>
        <end position="236"/>
    </location>
</feature>
<keyword evidence="8" id="KW-1185">Reference proteome</keyword>
<comment type="similarity">
    <text evidence="2">Belongs to the Orn/Lys/Arg decarboxylase class-I family.</text>
</comment>
<accession>A0A380NH20</accession>
<dbReference type="Gene3D" id="3.40.640.10">
    <property type="entry name" value="Type I PLP-dependent aspartate aminotransferase-like (Major domain)"/>
    <property type="match status" value="1"/>
</dbReference>
<evidence type="ECO:0000256" key="5">
    <source>
        <dbReference type="ARBA" id="ARBA00023239"/>
    </source>
</evidence>
<keyword evidence="5 7" id="KW-0456">Lyase</keyword>
<keyword evidence="3" id="KW-0210">Decarboxylase</keyword>
<comment type="cofactor">
    <cofactor evidence="1">
        <name>pyridoxal 5'-phosphate</name>
        <dbReference type="ChEBI" id="CHEBI:597326"/>
    </cofactor>
</comment>
<dbReference type="PROSITE" id="PS00703">
    <property type="entry name" value="OKR_DC_1"/>
    <property type="match status" value="1"/>
</dbReference>
<proteinExistence type="inferred from homology"/>
<dbReference type="PANTHER" id="PTHR43277:SF4">
    <property type="entry name" value="ARGININE DECARBOXYLASE"/>
    <property type="match status" value="1"/>
</dbReference>
<reference evidence="7 8" key="1">
    <citation type="submission" date="2018-06" db="EMBL/GenBank/DDBJ databases">
        <authorList>
            <consortium name="Pathogen Informatics"/>
            <person name="Doyle S."/>
        </authorList>
    </citation>
    <scope>NUCLEOTIDE SEQUENCE [LARGE SCALE GENOMIC DNA]</scope>
    <source>
        <strain evidence="7 8">NCTC12020</strain>
    </source>
</reference>
<dbReference type="PANTHER" id="PTHR43277">
    <property type="entry name" value="ARGININE DECARBOXYLASE"/>
    <property type="match status" value="1"/>
</dbReference>
<dbReference type="InterPro" id="IPR015421">
    <property type="entry name" value="PyrdxlP-dep_Trfase_major"/>
</dbReference>
<organism evidence="7 8">
    <name type="scientific">Veillonella criceti</name>
    <dbReference type="NCBI Taxonomy" id="103891"/>
    <lineage>
        <taxon>Bacteria</taxon>
        <taxon>Bacillati</taxon>
        <taxon>Bacillota</taxon>
        <taxon>Negativicutes</taxon>
        <taxon>Veillonellales</taxon>
        <taxon>Veillonellaceae</taxon>
        <taxon>Veillonella</taxon>
    </lineage>
</organism>
<dbReference type="InterPro" id="IPR036633">
    <property type="entry name" value="Prn/Lys/Arg_de-COase_C_sf"/>
</dbReference>
<gene>
    <name evidence="7" type="primary">speA</name>
    <name evidence="7" type="ORF">NCTC12020_00218</name>
</gene>
<dbReference type="Proteomes" id="UP000255367">
    <property type="component" value="Unassembled WGS sequence"/>
</dbReference>
<dbReference type="InterPro" id="IPR008286">
    <property type="entry name" value="Prn/Lys/Arg_de-COase_C"/>
</dbReference>
<dbReference type="Gene3D" id="3.90.100.10">
    <property type="entry name" value="Orn/Lys/Arg decarboxylase, C-terminal domain"/>
    <property type="match status" value="1"/>
</dbReference>
<dbReference type="InterPro" id="IPR000310">
    <property type="entry name" value="Orn/Lys/Arg_deCO2ase_major_dom"/>
</dbReference>
<evidence type="ECO:0000256" key="1">
    <source>
        <dbReference type="ARBA" id="ARBA00001933"/>
    </source>
</evidence>
<dbReference type="InterPro" id="IPR015424">
    <property type="entry name" value="PyrdxlP-dep_Trfase"/>
</dbReference>
<evidence type="ECO:0000256" key="4">
    <source>
        <dbReference type="ARBA" id="ARBA00022898"/>
    </source>
</evidence>
<evidence type="ECO:0000259" key="6">
    <source>
        <dbReference type="PROSITE" id="PS00703"/>
    </source>
</evidence>
<dbReference type="GO" id="GO:0008792">
    <property type="term" value="F:arginine decarboxylase activity"/>
    <property type="evidence" value="ECO:0007669"/>
    <property type="project" value="UniProtKB-EC"/>
</dbReference>
<sequence>MDISQERMPFVEALEAYTKAGFTAFHTPGHKLGVGAPSTLKEWMNPALPYDLGVMYALDDLHEPEGVLKEAQDLAAQLYGAEQTWFSINGTTAIIEAMIMAAVGPGDTIIIPREAHRSVMGGLLLSGAKPVYLEGRFDERWGVPLGTTAAEVERVFTAHPEAKALLLVNPNYYGIAIDLEAIIEIAHAHNVIVLVDEAHGAHLPFGRNLPPSALACGADIVAQSTHKLVGSLTQTSMLHCQGPRVNRRRLTQVQQVLQSTSPNYIFLASLDMARHQLATEGAKLVGQAEALAHQLRQALQAIPGIAVPEASDFSDIFAYDQTKVLIDFKALGLTGGEAERLLRREGIEVELVQGYHVLVLITIGDTLGSINQLVEAVRHIAYRVISQETAEINSDNQSFTSVDGEMKQTLSGEDTPQDVAIESTKLPVPEVVLTPREGFYRPVISVPLATAIGRICGETISYYPPGIPFIAVGERITPAVVEYIRERQALGYIPNGSADKSLTMIQVIEDI</sequence>
<keyword evidence="4" id="KW-0663">Pyridoxal phosphate</keyword>
<evidence type="ECO:0000313" key="7">
    <source>
        <dbReference type="EMBL" id="SUP40111.1"/>
    </source>
</evidence>
<evidence type="ECO:0000313" key="8">
    <source>
        <dbReference type="Proteomes" id="UP000255367"/>
    </source>
</evidence>
<dbReference type="Pfam" id="PF03711">
    <property type="entry name" value="OKR_DC_1_C"/>
    <property type="match status" value="1"/>
</dbReference>
<evidence type="ECO:0000256" key="3">
    <source>
        <dbReference type="ARBA" id="ARBA00022793"/>
    </source>
</evidence>
<protein>
    <submittedName>
        <fullName evidence="7">Arginine decarboxylase</fullName>
        <ecNumber evidence="7">4.1.1.19</ecNumber>
    </submittedName>
</protein>
<dbReference type="AlphaFoldDB" id="A0A380NH20"/>
<dbReference type="EMBL" id="UHIO01000001">
    <property type="protein sequence ID" value="SUP40111.1"/>
    <property type="molecule type" value="Genomic_DNA"/>
</dbReference>
<dbReference type="EC" id="4.1.1.19" evidence="7"/>
<name>A0A380NH20_9FIRM</name>
<dbReference type="SUPFAM" id="SSF53383">
    <property type="entry name" value="PLP-dependent transferases"/>
    <property type="match status" value="1"/>
</dbReference>